<reference evidence="2" key="2">
    <citation type="journal article" date="2021" name="PeerJ">
        <title>Extensive microbial diversity within the chicken gut microbiome revealed by metagenomics and culture.</title>
        <authorList>
            <person name="Gilroy R."/>
            <person name="Ravi A."/>
            <person name="Getino M."/>
            <person name="Pursley I."/>
            <person name="Horton D.L."/>
            <person name="Alikhan N.F."/>
            <person name="Baker D."/>
            <person name="Gharbi K."/>
            <person name="Hall N."/>
            <person name="Watson M."/>
            <person name="Adriaenssens E.M."/>
            <person name="Foster-Nyarko E."/>
            <person name="Jarju S."/>
            <person name="Secka A."/>
            <person name="Antonio M."/>
            <person name="Oren A."/>
            <person name="Chaudhuri R.R."/>
            <person name="La Ragione R."/>
            <person name="Hildebrand F."/>
            <person name="Pallen M.J."/>
        </authorList>
    </citation>
    <scope>NUCLEOTIDE SEQUENCE</scope>
    <source>
        <strain evidence="2">CHK178-757</strain>
    </source>
</reference>
<dbReference type="EMBL" id="DVIT01000016">
    <property type="protein sequence ID" value="HIS46828.1"/>
    <property type="molecule type" value="Genomic_DNA"/>
</dbReference>
<reference evidence="2" key="1">
    <citation type="submission" date="2020-10" db="EMBL/GenBank/DDBJ databases">
        <authorList>
            <person name="Gilroy R."/>
        </authorList>
    </citation>
    <scope>NUCLEOTIDE SEQUENCE</scope>
    <source>
        <strain evidence="2">CHK178-757</strain>
    </source>
</reference>
<feature type="transmembrane region" description="Helical" evidence="1">
    <location>
        <begin position="95"/>
        <end position="114"/>
    </location>
</feature>
<feature type="transmembrane region" description="Helical" evidence="1">
    <location>
        <begin position="32"/>
        <end position="54"/>
    </location>
</feature>
<gene>
    <name evidence="2" type="ORF">IAB46_04545</name>
</gene>
<protein>
    <submittedName>
        <fullName evidence="2">Uncharacterized protein</fullName>
    </submittedName>
</protein>
<evidence type="ECO:0000313" key="3">
    <source>
        <dbReference type="Proteomes" id="UP000823927"/>
    </source>
</evidence>
<keyword evidence="1" id="KW-0472">Membrane</keyword>
<feature type="transmembrane region" description="Helical" evidence="1">
    <location>
        <begin position="126"/>
        <end position="154"/>
    </location>
</feature>
<organism evidence="2 3">
    <name type="scientific">Candidatus Scybalocola faecigallinarum</name>
    <dbReference type="NCBI Taxonomy" id="2840941"/>
    <lineage>
        <taxon>Bacteria</taxon>
        <taxon>Bacillati</taxon>
        <taxon>Bacillota</taxon>
        <taxon>Clostridia</taxon>
        <taxon>Lachnospirales</taxon>
        <taxon>Lachnospiraceae</taxon>
        <taxon>Lachnospiraceae incertae sedis</taxon>
        <taxon>Candidatus Scybalocola (ex Gilroy et al. 2021)</taxon>
    </lineage>
</organism>
<keyword evidence="1" id="KW-1133">Transmembrane helix</keyword>
<keyword evidence="1" id="KW-0812">Transmembrane</keyword>
<dbReference type="AlphaFoldDB" id="A0A9D1JQ56"/>
<evidence type="ECO:0000256" key="1">
    <source>
        <dbReference type="SAM" id="Phobius"/>
    </source>
</evidence>
<accession>A0A9D1JQ56</accession>
<comment type="caution">
    <text evidence="2">The sequence shown here is derived from an EMBL/GenBank/DDBJ whole genome shotgun (WGS) entry which is preliminary data.</text>
</comment>
<name>A0A9D1JQ56_9FIRM</name>
<dbReference type="Proteomes" id="UP000823927">
    <property type="component" value="Unassembled WGS sequence"/>
</dbReference>
<evidence type="ECO:0000313" key="2">
    <source>
        <dbReference type="EMBL" id="HIS46828.1"/>
    </source>
</evidence>
<sequence>MARRKQDQKRNPLDVNLNLSSLDSPFRTISNISAAAGVLATLFCIGGVVIWFYVLGRSGEISHKILVVEIVVSLILLALNIFGICRIGYDGFLKSAAATGVIHVVLTTIGFYLAGLELMDGAMRFAIYLGIAALMAVLPTMVISVIMWGIMALFGDE</sequence>
<proteinExistence type="predicted"/>
<feature type="transmembrane region" description="Helical" evidence="1">
    <location>
        <begin position="66"/>
        <end position="89"/>
    </location>
</feature>